<reference evidence="2 3" key="1">
    <citation type="submission" date="2019-10" db="EMBL/GenBank/DDBJ databases">
        <title>Description of Paenibacillus terricola sp. nov.</title>
        <authorList>
            <person name="Carlier A."/>
            <person name="Qi S."/>
        </authorList>
    </citation>
    <scope>NUCLEOTIDE SEQUENCE [LARGE SCALE GENOMIC DNA]</scope>
    <source>
        <strain evidence="2 3">LMG 31459</strain>
    </source>
</reference>
<evidence type="ECO:0000313" key="3">
    <source>
        <dbReference type="Proteomes" id="UP000596857"/>
    </source>
</evidence>
<keyword evidence="1" id="KW-0472">Membrane</keyword>
<keyword evidence="1" id="KW-1133">Transmembrane helix</keyword>
<dbReference type="RefSeq" id="WP_171719741.1">
    <property type="nucleotide sequence ID" value="NZ_WHOB01000078.1"/>
</dbReference>
<protein>
    <submittedName>
        <fullName evidence="2">Uncharacterized protein</fullName>
    </submittedName>
</protein>
<feature type="transmembrane region" description="Helical" evidence="1">
    <location>
        <begin position="44"/>
        <end position="63"/>
    </location>
</feature>
<keyword evidence="3" id="KW-1185">Reference proteome</keyword>
<keyword evidence="1" id="KW-0812">Transmembrane</keyword>
<proteinExistence type="predicted"/>
<dbReference type="EMBL" id="WHOB01000078">
    <property type="protein sequence ID" value="NOU82391.1"/>
    <property type="molecule type" value="Genomic_DNA"/>
</dbReference>
<name>A0ABX1YNF7_9BACL</name>
<gene>
    <name evidence="2" type="ORF">GC101_26335</name>
</gene>
<sequence>MPENSTDSRIKAPLSIQTLVAVLVPAIIMSASPEVDPDRHPFGYYFRIIWIGFCLAGFLSILFNTLRKAGSLKWGTDALVVRSRSVSSKEIKAICIDGPLVGILPEGKWIVPVNLCFRFMGDREQAMKRLINWAEANGIQLKYKRFVKWL</sequence>
<evidence type="ECO:0000313" key="2">
    <source>
        <dbReference type="EMBL" id="NOU82391.1"/>
    </source>
</evidence>
<comment type="caution">
    <text evidence="2">The sequence shown here is derived from an EMBL/GenBank/DDBJ whole genome shotgun (WGS) entry which is preliminary data.</text>
</comment>
<accession>A0ABX1YNF7</accession>
<feature type="transmembrane region" description="Helical" evidence="1">
    <location>
        <begin position="12"/>
        <end position="32"/>
    </location>
</feature>
<evidence type="ECO:0000256" key="1">
    <source>
        <dbReference type="SAM" id="Phobius"/>
    </source>
</evidence>
<organism evidence="2 3">
    <name type="scientific">Paenibacillus phytohabitans</name>
    <dbReference type="NCBI Taxonomy" id="2654978"/>
    <lineage>
        <taxon>Bacteria</taxon>
        <taxon>Bacillati</taxon>
        <taxon>Bacillota</taxon>
        <taxon>Bacilli</taxon>
        <taxon>Bacillales</taxon>
        <taxon>Paenibacillaceae</taxon>
        <taxon>Paenibacillus</taxon>
    </lineage>
</organism>
<dbReference type="Proteomes" id="UP000596857">
    <property type="component" value="Unassembled WGS sequence"/>
</dbReference>